<organism evidence="1 2">
    <name type="scientific">Pseudomonas cedrina</name>
    <dbReference type="NCBI Taxonomy" id="651740"/>
    <lineage>
        <taxon>Bacteria</taxon>
        <taxon>Pseudomonadati</taxon>
        <taxon>Pseudomonadota</taxon>
        <taxon>Gammaproteobacteria</taxon>
        <taxon>Pseudomonadales</taxon>
        <taxon>Pseudomonadaceae</taxon>
        <taxon>Pseudomonas</taxon>
    </lineage>
</organism>
<dbReference type="InterPro" id="IPR011990">
    <property type="entry name" value="TPR-like_helical_dom_sf"/>
</dbReference>
<gene>
    <name evidence="1" type="ORF">CQ006_25885</name>
</gene>
<reference evidence="1 2" key="1">
    <citation type="submission" date="2017-09" db="EMBL/GenBank/DDBJ databases">
        <title>Genomic, metabolic, and phenotypic characteristics of bacterial isolates from the natural microbiome of the model nematode Caenorhabditis elegans.</title>
        <authorList>
            <person name="Zimmermann J."/>
            <person name="Obeng N."/>
            <person name="Yang W."/>
            <person name="Obeng O."/>
            <person name="Kissoyan K."/>
            <person name="Pees B."/>
            <person name="Dirksen P."/>
            <person name="Hoppner M."/>
            <person name="Franke A."/>
            <person name="Rosenstiel P."/>
            <person name="Leippe M."/>
            <person name="Dierking K."/>
            <person name="Kaleta C."/>
            <person name="Schulenburg H."/>
        </authorList>
    </citation>
    <scope>NUCLEOTIDE SEQUENCE [LARGE SCALE GENOMIC DNA]</scope>
    <source>
        <strain evidence="1 2">MYb184</strain>
    </source>
</reference>
<evidence type="ECO:0000313" key="1">
    <source>
        <dbReference type="EMBL" id="PRB90106.1"/>
    </source>
</evidence>
<proteinExistence type="predicted"/>
<dbReference type="Gene3D" id="1.25.40.10">
    <property type="entry name" value="Tetratricopeptide repeat domain"/>
    <property type="match status" value="1"/>
</dbReference>
<dbReference type="Proteomes" id="UP000239458">
    <property type="component" value="Unassembled WGS sequence"/>
</dbReference>
<dbReference type="SUPFAM" id="SSF48452">
    <property type="entry name" value="TPR-like"/>
    <property type="match status" value="1"/>
</dbReference>
<dbReference type="EMBL" id="PCQE01000073">
    <property type="protein sequence ID" value="PRB90106.1"/>
    <property type="molecule type" value="Genomic_DNA"/>
</dbReference>
<accession>A0A2S9D5J6</accession>
<comment type="caution">
    <text evidence="1">The sequence shown here is derived from an EMBL/GenBank/DDBJ whole genome shotgun (WGS) entry which is preliminary data.</text>
</comment>
<protein>
    <submittedName>
        <fullName evidence="1">Uncharacterized protein</fullName>
    </submittedName>
</protein>
<name>A0A2S9D5J6_PSECE</name>
<sequence>MACRDYGAANVAAERALKIAPQHMGVLSDYALCLMRQQQYSRAHEVYLRIYNAPPALQAQASATWMDGLAEVCGWLGLRDDVKRYGRESLECSDVRHGQGPFQPLLGKPPAFQADQPQRNIIAFTLFGESPRYCESAIANVVVAKELFPHWRCRVYLDDTVPACIHRRLHSAGAQVIDMSGAAQDGVHPLMWRFLVVDDPEVDRYLIRDADSLLSEREQAAVEQWIATDYWFHHMRDYFTHTELILAGLWGGCRGGLMSLKPLMQAWLARQSDVTRFADQIFLRETVWSTLRQSVLNHDDWFDFHGATPFATHRPIRWRTGSFHVGSNASFQGVRGTSSKTDGERQGWRVLNEQGKEVCAYSSMVQAGHWLADLPFFVIEPIRGGQWRVELTE</sequence>
<dbReference type="AlphaFoldDB" id="A0A2S9D5J6"/>
<evidence type="ECO:0000313" key="2">
    <source>
        <dbReference type="Proteomes" id="UP000239458"/>
    </source>
</evidence>